<evidence type="ECO:0000256" key="4">
    <source>
        <dbReference type="ARBA" id="ARBA00022490"/>
    </source>
</evidence>
<dbReference type="InterPro" id="IPR013785">
    <property type="entry name" value="Aldolase_TIM"/>
</dbReference>
<evidence type="ECO:0000256" key="1">
    <source>
        <dbReference type="ARBA" id="ARBA00001966"/>
    </source>
</evidence>
<sequence>MSDIVKLKYKPLIGQSIPDLESFAESQGEKPFRGRQLFDWIYRQQVDDVSAMTDLSKPFREKLANVLIHPLKMVTGNVSVSKQTQKILFELLDGNLLESVLMKEGNRITVCLSTQVGCAVDCDFCATAKMGFIKNLTTGEIVDQFLQLQKMSEQKITNVVFMGMGEPFLNYKNSIAAADLLHHSKGINMAAWRITISTAGVVPKIQQFSKEQQPYKLAVSLNGTTQNQRLKTMPITETHSFSNLIKASKDYAYNSRNRITFEYVLMDGINDQPKDAEKLIQILGSIECKLNIIPYNEIGDVYNRPSDEKIEAFMKSLKQASFPVTVRWSKGTDIDAGCGQLVTSST</sequence>
<comment type="subcellular location">
    <subcellularLocation>
        <location evidence="2">Cytoplasm</location>
    </subcellularLocation>
</comment>
<evidence type="ECO:0000256" key="9">
    <source>
        <dbReference type="ARBA" id="ARBA00022694"/>
    </source>
</evidence>
<organism evidence="14">
    <name type="scientific">marine metagenome</name>
    <dbReference type="NCBI Taxonomy" id="408172"/>
    <lineage>
        <taxon>unclassified sequences</taxon>
        <taxon>metagenomes</taxon>
        <taxon>ecological metagenomes</taxon>
    </lineage>
</organism>
<dbReference type="SFLD" id="SFLDF00275">
    <property type="entry name" value="adenosine_C2_methyltransferase"/>
    <property type="match status" value="1"/>
</dbReference>
<keyword evidence="11" id="KW-0408">Iron</keyword>
<dbReference type="HAMAP" id="MF_01849">
    <property type="entry name" value="RNA_methyltr_RlmN"/>
    <property type="match status" value="1"/>
</dbReference>
<evidence type="ECO:0000313" key="14">
    <source>
        <dbReference type="EMBL" id="SUZ90778.1"/>
    </source>
</evidence>
<protein>
    <recommendedName>
        <fullName evidence="13">Radical SAM core domain-containing protein</fullName>
    </recommendedName>
</protein>
<keyword evidence="7" id="KW-0808">Transferase</keyword>
<dbReference type="SUPFAM" id="SSF102114">
    <property type="entry name" value="Radical SAM enzymes"/>
    <property type="match status" value="1"/>
</dbReference>
<dbReference type="InterPro" id="IPR027492">
    <property type="entry name" value="RNA_MTrfase_RlmN"/>
</dbReference>
<keyword evidence="4" id="KW-0963">Cytoplasm</keyword>
<dbReference type="InterPro" id="IPR040072">
    <property type="entry name" value="Methyltransferase_A"/>
</dbReference>
<evidence type="ECO:0000256" key="7">
    <source>
        <dbReference type="ARBA" id="ARBA00022679"/>
    </source>
</evidence>
<dbReference type="Gene3D" id="1.10.150.530">
    <property type="match status" value="1"/>
</dbReference>
<gene>
    <name evidence="14" type="ORF">METZ01_LOCUS43632</name>
</gene>
<dbReference type="InterPro" id="IPR004383">
    <property type="entry name" value="rRNA_lsu_MTrfase_RlmN/Cfr"/>
</dbReference>
<keyword evidence="10" id="KW-0479">Metal-binding</keyword>
<dbReference type="Pfam" id="PF04055">
    <property type="entry name" value="Radical_SAM"/>
    <property type="match status" value="1"/>
</dbReference>
<dbReference type="GO" id="GO:0070475">
    <property type="term" value="P:rRNA base methylation"/>
    <property type="evidence" value="ECO:0007669"/>
    <property type="project" value="InterPro"/>
</dbReference>
<accession>A0A381RIK1</accession>
<keyword evidence="9" id="KW-0819">tRNA processing</keyword>
<keyword evidence="6" id="KW-0489">Methyltransferase</keyword>
<reference evidence="14" key="1">
    <citation type="submission" date="2018-05" db="EMBL/GenBank/DDBJ databases">
        <authorList>
            <person name="Lanie J.A."/>
            <person name="Ng W.-L."/>
            <person name="Kazmierczak K.M."/>
            <person name="Andrzejewski T.M."/>
            <person name="Davidsen T.M."/>
            <person name="Wayne K.J."/>
            <person name="Tettelin H."/>
            <person name="Glass J.I."/>
            <person name="Rusch D."/>
            <person name="Podicherti R."/>
            <person name="Tsui H.-C.T."/>
            <person name="Winkler M.E."/>
        </authorList>
    </citation>
    <scope>NUCLEOTIDE SEQUENCE</scope>
</reference>
<evidence type="ECO:0000256" key="11">
    <source>
        <dbReference type="ARBA" id="ARBA00023004"/>
    </source>
</evidence>
<dbReference type="GO" id="GO:0030488">
    <property type="term" value="P:tRNA methylation"/>
    <property type="evidence" value="ECO:0007669"/>
    <property type="project" value="InterPro"/>
</dbReference>
<keyword evidence="12" id="KW-0411">Iron-sulfur</keyword>
<dbReference type="InterPro" id="IPR058240">
    <property type="entry name" value="rSAM_sf"/>
</dbReference>
<evidence type="ECO:0000256" key="5">
    <source>
        <dbReference type="ARBA" id="ARBA00022552"/>
    </source>
</evidence>
<keyword evidence="8" id="KW-0949">S-adenosyl-L-methionine</keyword>
<dbReference type="PANTHER" id="PTHR30544">
    <property type="entry name" value="23S RRNA METHYLTRANSFERASE"/>
    <property type="match status" value="1"/>
</dbReference>
<evidence type="ECO:0000256" key="12">
    <source>
        <dbReference type="ARBA" id="ARBA00023014"/>
    </source>
</evidence>
<keyword evidence="5" id="KW-0698">rRNA processing</keyword>
<proteinExistence type="inferred from homology"/>
<dbReference type="SFLD" id="SFLDG01062">
    <property type="entry name" value="methyltransferase_(Class_A)"/>
    <property type="match status" value="1"/>
</dbReference>
<evidence type="ECO:0000256" key="8">
    <source>
        <dbReference type="ARBA" id="ARBA00022691"/>
    </source>
</evidence>
<dbReference type="GO" id="GO:0046872">
    <property type="term" value="F:metal ion binding"/>
    <property type="evidence" value="ECO:0007669"/>
    <property type="project" value="UniProtKB-KW"/>
</dbReference>
<keyword evidence="3" id="KW-0004">4Fe-4S</keyword>
<evidence type="ECO:0000256" key="2">
    <source>
        <dbReference type="ARBA" id="ARBA00004496"/>
    </source>
</evidence>
<dbReference type="EMBL" id="UINC01001922">
    <property type="protein sequence ID" value="SUZ90778.1"/>
    <property type="molecule type" value="Genomic_DNA"/>
</dbReference>
<dbReference type="Pfam" id="PF21016">
    <property type="entry name" value="RlmN_N"/>
    <property type="match status" value="1"/>
</dbReference>
<dbReference type="PIRSF" id="PIRSF006004">
    <property type="entry name" value="CHP00048"/>
    <property type="match status" value="1"/>
</dbReference>
<name>A0A381RIK1_9ZZZZ</name>
<dbReference type="GO" id="GO:0008173">
    <property type="term" value="F:RNA methyltransferase activity"/>
    <property type="evidence" value="ECO:0007669"/>
    <property type="project" value="InterPro"/>
</dbReference>
<dbReference type="InterPro" id="IPR007197">
    <property type="entry name" value="rSAM"/>
</dbReference>
<dbReference type="InterPro" id="IPR048641">
    <property type="entry name" value="RlmN_N"/>
</dbReference>
<feature type="domain" description="Radical SAM core" evidence="13">
    <location>
        <begin position="104"/>
        <end position="335"/>
    </location>
</feature>
<dbReference type="FunFam" id="3.20.20.70:FF:000014">
    <property type="entry name" value="Probable dual-specificity RNA methyltransferase RlmN"/>
    <property type="match status" value="1"/>
</dbReference>
<comment type="cofactor">
    <cofactor evidence="1">
        <name>[4Fe-4S] cluster</name>
        <dbReference type="ChEBI" id="CHEBI:49883"/>
    </cofactor>
</comment>
<dbReference type="GO" id="GO:0051539">
    <property type="term" value="F:4 iron, 4 sulfur cluster binding"/>
    <property type="evidence" value="ECO:0007669"/>
    <property type="project" value="UniProtKB-KW"/>
</dbReference>
<evidence type="ECO:0000256" key="3">
    <source>
        <dbReference type="ARBA" id="ARBA00022485"/>
    </source>
</evidence>
<dbReference type="PANTHER" id="PTHR30544:SF5">
    <property type="entry name" value="RADICAL SAM CORE DOMAIN-CONTAINING PROTEIN"/>
    <property type="match status" value="1"/>
</dbReference>
<evidence type="ECO:0000256" key="10">
    <source>
        <dbReference type="ARBA" id="ARBA00022723"/>
    </source>
</evidence>
<evidence type="ECO:0000259" key="13">
    <source>
        <dbReference type="PROSITE" id="PS51918"/>
    </source>
</evidence>
<dbReference type="GO" id="GO:0005737">
    <property type="term" value="C:cytoplasm"/>
    <property type="evidence" value="ECO:0007669"/>
    <property type="project" value="UniProtKB-SubCell"/>
</dbReference>
<dbReference type="SFLD" id="SFLDS00029">
    <property type="entry name" value="Radical_SAM"/>
    <property type="match status" value="1"/>
</dbReference>
<dbReference type="NCBIfam" id="TIGR00048">
    <property type="entry name" value="rRNA_mod_RlmN"/>
    <property type="match status" value="1"/>
</dbReference>
<dbReference type="PROSITE" id="PS51918">
    <property type="entry name" value="RADICAL_SAM"/>
    <property type="match status" value="1"/>
</dbReference>
<evidence type="ECO:0000256" key="6">
    <source>
        <dbReference type="ARBA" id="ARBA00022603"/>
    </source>
</evidence>
<dbReference type="Gene3D" id="3.20.20.70">
    <property type="entry name" value="Aldolase class I"/>
    <property type="match status" value="1"/>
</dbReference>
<dbReference type="AlphaFoldDB" id="A0A381RIK1"/>